<dbReference type="Pfam" id="PF00664">
    <property type="entry name" value="ABC_membrane"/>
    <property type="match status" value="1"/>
</dbReference>
<comment type="subcellular location">
    <subcellularLocation>
        <location evidence="1">Cell membrane</location>
        <topology evidence="1">Multi-pass membrane protein</topology>
    </subcellularLocation>
</comment>
<organism evidence="13 14">
    <name type="scientific">Aerosakkonema funiforme FACHB-1375</name>
    <dbReference type="NCBI Taxonomy" id="2949571"/>
    <lineage>
        <taxon>Bacteria</taxon>
        <taxon>Bacillati</taxon>
        <taxon>Cyanobacteriota</taxon>
        <taxon>Cyanophyceae</taxon>
        <taxon>Oscillatoriophycideae</taxon>
        <taxon>Aerosakkonematales</taxon>
        <taxon>Aerosakkonemataceae</taxon>
        <taxon>Aerosakkonema</taxon>
    </lineage>
</organism>
<dbReference type="RefSeq" id="WP_190464754.1">
    <property type="nucleotide sequence ID" value="NZ_JACJPW010000028.1"/>
</dbReference>
<proteinExistence type="predicted"/>
<feature type="domain" description="ABC transporter" evidence="11">
    <location>
        <begin position="750"/>
        <end position="982"/>
    </location>
</feature>
<feature type="transmembrane region" description="Helical" evidence="10">
    <location>
        <begin position="466"/>
        <end position="485"/>
    </location>
</feature>
<keyword evidence="8 10" id="KW-0472">Membrane</keyword>
<evidence type="ECO:0000256" key="7">
    <source>
        <dbReference type="ARBA" id="ARBA00022989"/>
    </source>
</evidence>
<dbReference type="InterPro" id="IPR017871">
    <property type="entry name" value="ABC_transporter-like_CS"/>
</dbReference>
<dbReference type="Proteomes" id="UP000641646">
    <property type="component" value="Unassembled WGS sequence"/>
</dbReference>
<evidence type="ECO:0000256" key="10">
    <source>
        <dbReference type="SAM" id="Phobius"/>
    </source>
</evidence>
<keyword evidence="2" id="KW-0813">Transport</keyword>
<reference evidence="13" key="1">
    <citation type="journal article" date="2015" name="ISME J.">
        <title>Draft Genome Sequence of Streptomyces incarnatus NRRL8089, which Produces the Nucleoside Antibiotic Sinefungin.</title>
        <authorList>
            <person name="Oshima K."/>
            <person name="Hattori M."/>
            <person name="Shimizu H."/>
            <person name="Fukuda K."/>
            <person name="Nemoto M."/>
            <person name="Inagaki K."/>
            <person name="Tamura T."/>
        </authorList>
    </citation>
    <scope>NUCLEOTIDE SEQUENCE</scope>
    <source>
        <strain evidence="13">FACHB-1375</strain>
    </source>
</reference>
<accession>A0A926ZG93</accession>
<dbReference type="GO" id="GO:0005524">
    <property type="term" value="F:ATP binding"/>
    <property type="evidence" value="ECO:0007669"/>
    <property type="project" value="UniProtKB-KW"/>
</dbReference>
<dbReference type="PROSITE" id="PS00211">
    <property type="entry name" value="ABC_TRANSPORTER_1"/>
    <property type="match status" value="1"/>
</dbReference>
<keyword evidence="3" id="KW-1003">Cell membrane</keyword>
<evidence type="ECO:0000256" key="3">
    <source>
        <dbReference type="ARBA" id="ARBA00022475"/>
    </source>
</evidence>
<dbReference type="PROSITE" id="PS50929">
    <property type="entry name" value="ABC_TM1F"/>
    <property type="match status" value="1"/>
</dbReference>
<sequence>MLKPNLAKALHKLKGNQSFLLDDPEKVWVVQSGTLALFATKTEAKEATGDRRYLFSVSAGEALFGVASLRREREEGEAESEGRRGGFPVKNWEDGILAVTIEESELLELDIADVAAEVAALDLQIISLLEGWIDRLSKLIAAFAISSGESKLQVSEAGKNILSKGQTLQASSKAVLWVRVTKGNVAWMGMEELTLDAASPSFPLAALTWLEALKPVEVIAVTTFNLENATQLPQSLALFHSYVWRQLQKAQQQKLEAELQQFQELEQLNQQVTESALGSLASTFKRQQSHFEEGTPLLVAAGAVGRAMGITIRPPVRSQTWLRRDPVEEIALASQIRIRRVLLAGKWWQTEHGPLLAFTQDKRPVALLVDRNKGYRYLLFDPELRTRTLVNDAIANSIAPEAYMFYRPLPSAINKAFDVFQFGVKGYEIDLAKIMFLGSLGTLLGMATPQATAILINYAIPNGDRLVLLQIVLGLLAVSFGQTTLNFSQGLIALRVSNGINSILQTAIWDRLLRLSPSLIRQFTIGDLLVRITSITQIYGIVSGATQRTLLSGLFSLLNLVLMFVYSIQLTLVALAVTLLATILSIASSLILLRKERKQEQLAGEIQGLVVQLINGVPKLRVGVAEQRAFAAWAKKYSEQNQLTWEIITISDIVSVFNELLSLASSILLYWFGFAEIQSAAAGQSGLTLGTFLAFNAAFGTFFGGVTSLSNTLTQIIQIAPLWERAQPILQGKLESDTHKADPGHLQGRVVLDKVVFRYREEGQLILDRVSINAEPGEFVAIVGPSGSGKSTIFRLLLGFETPLSGKIYYDGQDLAQLDLQALRRQLGVVLQNGRLMQGSIFDNITGGALVSMNEVWEAARMAGFAKDIEQMPMGMHTVVSEGGSNLSGGQRQRMAIARSLLLQPRIILLDEATSFLDNNTQQIVTENLEKLNVTRIVIAHRLSTIRNADRIYVMEQGRIVQVGSFEELIQQPGLFARLVARQLEGSSLH</sequence>
<evidence type="ECO:0000259" key="11">
    <source>
        <dbReference type="PROSITE" id="PS50893"/>
    </source>
</evidence>
<dbReference type="Gene3D" id="3.40.50.300">
    <property type="entry name" value="P-loop containing nucleotide triphosphate hydrolases"/>
    <property type="match status" value="1"/>
</dbReference>
<dbReference type="GO" id="GO:0016887">
    <property type="term" value="F:ATP hydrolysis activity"/>
    <property type="evidence" value="ECO:0007669"/>
    <property type="project" value="InterPro"/>
</dbReference>
<evidence type="ECO:0000256" key="5">
    <source>
        <dbReference type="ARBA" id="ARBA00022741"/>
    </source>
</evidence>
<keyword evidence="14" id="KW-1185">Reference proteome</keyword>
<keyword evidence="6" id="KW-0067">ATP-binding</keyword>
<evidence type="ECO:0000256" key="1">
    <source>
        <dbReference type="ARBA" id="ARBA00004651"/>
    </source>
</evidence>
<feature type="domain" description="ABC transmembrane type-1" evidence="12">
    <location>
        <begin position="434"/>
        <end position="718"/>
    </location>
</feature>
<dbReference type="PANTHER" id="PTHR24221">
    <property type="entry name" value="ATP-BINDING CASSETTE SUB-FAMILY B"/>
    <property type="match status" value="1"/>
</dbReference>
<keyword evidence="4 10" id="KW-0812">Transmembrane</keyword>
<dbReference type="InterPro" id="IPR022515">
    <property type="entry name" value="NHPM_micro_ABC2"/>
</dbReference>
<dbReference type="Pfam" id="PF00005">
    <property type="entry name" value="ABC_tran"/>
    <property type="match status" value="1"/>
</dbReference>
<evidence type="ECO:0000256" key="9">
    <source>
        <dbReference type="SAM" id="Coils"/>
    </source>
</evidence>
<dbReference type="AlphaFoldDB" id="A0A926ZG93"/>
<dbReference type="PANTHER" id="PTHR24221:SF654">
    <property type="entry name" value="ATP-BINDING CASSETTE SUB-FAMILY B MEMBER 6"/>
    <property type="match status" value="1"/>
</dbReference>
<dbReference type="FunFam" id="3.40.50.300:FF:000299">
    <property type="entry name" value="ABC transporter ATP-binding protein/permease"/>
    <property type="match status" value="1"/>
</dbReference>
<dbReference type="PROSITE" id="PS50893">
    <property type="entry name" value="ABC_TRANSPORTER_2"/>
    <property type="match status" value="1"/>
</dbReference>
<dbReference type="SUPFAM" id="SSF52540">
    <property type="entry name" value="P-loop containing nucleoside triphosphate hydrolases"/>
    <property type="match status" value="1"/>
</dbReference>
<evidence type="ECO:0000256" key="6">
    <source>
        <dbReference type="ARBA" id="ARBA00022840"/>
    </source>
</evidence>
<feature type="transmembrane region" description="Helical" evidence="10">
    <location>
        <begin position="549"/>
        <end position="566"/>
    </location>
</feature>
<keyword evidence="5" id="KW-0547">Nucleotide-binding</keyword>
<evidence type="ECO:0000256" key="8">
    <source>
        <dbReference type="ARBA" id="ARBA00023136"/>
    </source>
</evidence>
<dbReference type="GO" id="GO:0034040">
    <property type="term" value="F:ATPase-coupled lipid transmembrane transporter activity"/>
    <property type="evidence" value="ECO:0007669"/>
    <property type="project" value="TreeGrafter"/>
</dbReference>
<dbReference type="InterPro" id="IPR036640">
    <property type="entry name" value="ABC1_TM_sf"/>
</dbReference>
<dbReference type="InterPro" id="IPR039421">
    <property type="entry name" value="Type_1_exporter"/>
</dbReference>
<evidence type="ECO:0000256" key="2">
    <source>
        <dbReference type="ARBA" id="ARBA00022448"/>
    </source>
</evidence>
<name>A0A926ZG93_9CYAN</name>
<dbReference type="InterPro" id="IPR003593">
    <property type="entry name" value="AAA+_ATPase"/>
</dbReference>
<dbReference type="SUPFAM" id="SSF90123">
    <property type="entry name" value="ABC transporter transmembrane region"/>
    <property type="match status" value="1"/>
</dbReference>
<feature type="coiled-coil region" evidence="9">
    <location>
        <begin position="245"/>
        <end position="275"/>
    </location>
</feature>
<dbReference type="GO" id="GO:0005886">
    <property type="term" value="C:plasma membrane"/>
    <property type="evidence" value="ECO:0007669"/>
    <property type="project" value="UniProtKB-SubCell"/>
</dbReference>
<gene>
    <name evidence="13" type="ORF">H6G03_12650</name>
</gene>
<reference evidence="13" key="2">
    <citation type="submission" date="2020-08" db="EMBL/GenBank/DDBJ databases">
        <authorList>
            <person name="Chen M."/>
            <person name="Teng W."/>
            <person name="Zhao L."/>
            <person name="Hu C."/>
            <person name="Zhou Y."/>
            <person name="Han B."/>
            <person name="Song L."/>
            <person name="Shu W."/>
        </authorList>
    </citation>
    <scope>NUCLEOTIDE SEQUENCE</scope>
    <source>
        <strain evidence="13">FACHB-1375</strain>
    </source>
</reference>
<protein>
    <submittedName>
        <fullName evidence="13">NHLP bacteriocin export ABC transporter permease/ATPase subunit</fullName>
    </submittedName>
</protein>
<dbReference type="NCBIfam" id="TIGR03797">
    <property type="entry name" value="NHLM_micro_ABC2"/>
    <property type="match status" value="1"/>
</dbReference>
<dbReference type="InterPro" id="IPR027417">
    <property type="entry name" value="P-loop_NTPase"/>
</dbReference>
<feature type="transmembrane region" description="Helical" evidence="10">
    <location>
        <begin position="572"/>
        <end position="593"/>
    </location>
</feature>
<evidence type="ECO:0000313" key="13">
    <source>
        <dbReference type="EMBL" id="MBD2181943.1"/>
    </source>
</evidence>
<dbReference type="SMART" id="SM00382">
    <property type="entry name" value="AAA"/>
    <property type="match status" value="1"/>
</dbReference>
<dbReference type="Gene3D" id="1.20.1560.10">
    <property type="entry name" value="ABC transporter type 1, transmembrane domain"/>
    <property type="match status" value="1"/>
</dbReference>
<dbReference type="GO" id="GO:0140359">
    <property type="term" value="F:ABC-type transporter activity"/>
    <property type="evidence" value="ECO:0007669"/>
    <property type="project" value="InterPro"/>
</dbReference>
<feature type="transmembrane region" description="Helical" evidence="10">
    <location>
        <begin position="434"/>
        <end position="460"/>
    </location>
</feature>
<evidence type="ECO:0000256" key="4">
    <source>
        <dbReference type="ARBA" id="ARBA00022692"/>
    </source>
</evidence>
<keyword evidence="7 10" id="KW-1133">Transmembrane helix</keyword>
<evidence type="ECO:0000259" key="12">
    <source>
        <dbReference type="PROSITE" id="PS50929"/>
    </source>
</evidence>
<evidence type="ECO:0000313" key="14">
    <source>
        <dbReference type="Proteomes" id="UP000641646"/>
    </source>
</evidence>
<comment type="caution">
    <text evidence="13">The sequence shown here is derived from an EMBL/GenBank/DDBJ whole genome shotgun (WGS) entry which is preliminary data.</text>
</comment>
<dbReference type="EMBL" id="JACJPW010000028">
    <property type="protein sequence ID" value="MBD2181943.1"/>
    <property type="molecule type" value="Genomic_DNA"/>
</dbReference>
<dbReference type="InterPro" id="IPR003439">
    <property type="entry name" value="ABC_transporter-like_ATP-bd"/>
</dbReference>
<dbReference type="InterPro" id="IPR011527">
    <property type="entry name" value="ABC1_TM_dom"/>
</dbReference>
<keyword evidence="9" id="KW-0175">Coiled coil</keyword>